<feature type="region of interest" description="Disordered" evidence="1">
    <location>
        <begin position="1"/>
        <end position="21"/>
    </location>
</feature>
<name>A0A8D8VS86_9HEMI</name>
<reference evidence="2" key="1">
    <citation type="submission" date="2021-05" db="EMBL/GenBank/DDBJ databases">
        <authorList>
            <person name="Alioto T."/>
            <person name="Alioto T."/>
            <person name="Gomez Garrido J."/>
        </authorList>
    </citation>
    <scope>NUCLEOTIDE SEQUENCE</scope>
</reference>
<evidence type="ECO:0000256" key="1">
    <source>
        <dbReference type="SAM" id="MobiDB-lite"/>
    </source>
</evidence>
<feature type="region of interest" description="Disordered" evidence="1">
    <location>
        <begin position="124"/>
        <end position="149"/>
    </location>
</feature>
<dbReference type="AlphaFoldDB" id="A0A8D8VS86"/>
<feature type="region of interest" description="Disordered" evidence="1">
    <location>
        <begin position="203"/>
        <end position="225"/>
    </location>
</feature>
<dbReference type="SUPFAM" id="SSF53067">
    <property type="entry name" value="Actin-like ATPase domain"/>
    <property type="match status" value="2"/>
</dbReference>
<dbReference type="InterPro" id="IPR043129">
    <property type="entry name" value="ATPase_NBD"/>
</dbReference>
<feature type="compositionally biased region" description="Polar residues" evidence="1">
    <location>
        <begin position="204"/>
        <end position="225"/>
    </location>
</feature>
<dbReference type="EMBL" id="HBUF01080367">
    <property type="protein sequence ID" value="CAG6632657.1"/>
    <property type="molecule type" value="Transcribed_RNA"/>
</dbReference>
<dbReference type="EMBL" id="HBUF01080368">
    <property type="protein sequence ID" value="CAG6632658.1"/>
    <property type="molecule type" value="Transcribed_RNA"/>
</dbReference>
<organism evidence="2">
    <name type="scientific">Cacopsylla melanoneura</name>
    <dbReference type="NCBI Taxonomy" id="428564"/>
    <lineage>
        <taxon>Eukaryota</taxon>
        <taxon>Metazoa</taxon>
        <taxon>Ecdysozoa</taxon>
        <taxon>Arthropoda</taxon>
        <taxon>Hexapoda</taxon>
        <taxon>Insecta</taxon>
        <taxon>Pterygota</taxon>
        <taxon>Neoptera</taxon>
        <taxon>Paraneoptera</taxon>
        <taxon>Hemiptera</taxon>
        <taxon>Sternorrhyncha</taxon>
        <taxon>Psylloidea</taxon>
        <taxon>Psyllidae</taxon>
        <taxon>Psyllinae</taxon>
        <taxon>Cacopsylla</taxon>
    </lineage>
</organism>
<protein>
    <submittedName>
        <fullName evidence="2">Heat shock 70 kDa protein 12A</fullName>
    </submittedName>
</protein>
<feature type="region of interest" description="Disordered" evidence="1">
    <location>
        <begin position="51"/>
        <end position="95"/>
    </location>
</feature>
<accession>A0A8D8VS86</accession>
<evidence type="ECO:0000313" key="2">
    <source>
        <dbReference type="EMBL" id="CAG6632658.1"/>
    </source>
</evidence>
<dbReference type="PANTHER" id="PTHR14187">
    <property type="entry name" value="ALPHA KINASE/ELONGATION FACTOR 2 KINASE"/>
    <property type="match status" value="1"/>
</dbReference>
<proteinExistence type="predicted"/>
<dbReference type="Gene3D" id="3.30.420.40">
    <property type="match status" value="1"/>
</dbReference>
<feature type="compositionally biased region" description="Polar residues" evidence="1">
    <location>
        <begin position="81"/>
        <end position="95"/>
    </location>
</feature>
<dbReference type="PANTHER" id="PTHR14187:SF46">
    <property type="entry name" value="HEAT SHOCK 70 KDA PROTEIN 12A"/>
    <property type="match status" value="1"/>
</dbReference>
<keyword evidence="2" id="KW-0346">Stress response</keyword>
<sequence length="882" mass="98802">MTSLAAVEAQAKAKTSHWRLSRTRGFDQKRKARVFLKDPFENDTDTMAISMQDITPPGFNRRLRTGTDSSQDSGIHKDISTNELTSSSSEDSCTTAETIKESKSLDNILGRYYEGKVTLVPVVTPSSLDPEPSRPSPSLSPGPQGDCENNNLVEEVYISKHDCDNRRYQSDSSLSNNSIGTSISSDEIERTLASLESCQVEIHTGQTNGNPSTTSTNEPHAAKTSTDTIKLKISGQDDECNNNDVEADPKVTIPSRGECLRHPQLEHTNEYQSAIPVDDIEEAPYKVIIAIDFGTTYTGYAFSFVSNDCDIHIMRKWEGGDCGINNQKSPTILLLTPELEFHSFGYAARDHYHDLEPDEARNWFYFDKFKMALHHNADVNRDLKLSAANGESILALTVFKHSLVYLKYQALRELNDQAEEPVSRDQIRWVITVPAIWSQQAKQFIREAAYSADLCSIHAYDQLLIALEPEAAAIFCRSLRLSQMHARDKESSTGLVDEPVFKDRDEGCCYMVVDCGGGTVDITVHQLSRKHGSLRELHKASGGACGSIGIDSEFVKLVSNIFGTNLINKFKLEKPSAFIELLLNFESKKRSACSDRKHSTYGIFPPFSFIEFYKDNTGREISVAVKEFNKEGISWSSQGMLKLSHSVMEKLFQTTLDKIVQHIKEVLHKPRLSSSITHLFLVGGFAESQLLQEEIKRQFSRNLKVIIPQDVSLSVLKGAVMFGLDPHIVSLRKATHTYGIGVFQPFQPGLHSEDKLIISEGRKWCADVLDEFIRIDQCLQIGESIVRRYTPTSIDQDTIMINIYATESEQARYITDCGVHQCGILRLKLSKKENHHRSYRKPREILTRFVFGGTEISASAIDMETGTQVDTNLDFLSDQSAA</sequence>